<feature type="domain" description="Fibrinogen C-terminal" evidence="1">
    <location>
        <begin position="45"/>
        <end position="134"/>
    </location>
</feature>
<dbReference type="OrthoDB" id="6514358at2759"/>
<dbReference type="Gene3D" id="3.90.215.10">
    <property type="entry name" value="Gamma Fibrinogen, chain A, domain 1"/>
    <property type="match status" value="2"/>
</dbReference>
<dbReference type="EMBL" id="JAIZAY010000011">
    <property type="protein sequence ID" value="KAJ8033142.1"/>
    <property type="molecule type" value="Genomic_DNA"/>
</dbReference>
<gene>
    <name evidence="2" type="ORF">HOLleu_23287</name>
</gene>
<comment type="caution">
    <text evidence="2">The sequence shown here is derived from an EMBL/GenBank/DDBJ whole genome shotgun (WGS) entry which is preliminary data.</text>
</comment>
<dbReference type="AlphaFoldDB" id="A0A9Q1BUS1"/>
<keyword evidence="3" id="KW-1185">Reference proteome</keyword>
<evidence type="ECO:0000313" key="3">
    <source>
        <dbReference type="Proteomes" id="UP001152320"/>
    </source>
</evidence>
<organism evidence="2 3">
    <name type="scientific">Holothuria leucospilota</name>
    <name type="common">Black long sea cucumber</name>
    <name type="synonym">Mertensiothuria leucospilota</name>
    <dbReference type="NCBI Taxonomy" id="206669"/>
    <lineage>
        <taxon>Eukaryota</taxon>
        <taxon>Metazoa</taxon>
        <taxon>Echinodermata</taxon>
        <taxon>Eleutherozoa</taxon>
        <taxon>Echinozoa</taxon>
        <taxon>Holothuroidea</taxon>
        <taxon>Aspidochirotacea</taxon>
        <taxon>Aspidochirotida</taxon>
        <taxon>Holothuriidae</taxon>
        <taxon>Holothuria</taxon>
    </lineage>
</organism>
<dbReference type="InterPro" id="IPR050373">
    <property type="entry name" value="Fibrinogen_C-term_domain"/>
</dbReference>
<dbReference type="InterPro" id="IPR014716">
    <property type="entry name" value="Fibrinogen_a/b/g_C_1"/>
</dbReference>
<dbReference type="GO" id="GO:0005615">
    <property type="term" value="C:extracellular space"/>
    <property type="evidence" value="ECO:0007669"/>
    <property type="project" value="TreeGrafter"/>
</dbReference>
<dbReference type="Proteomes" id="UP001152320">
    <property type="component" value="Chromosome 11"/>
</dbReference>
<dbReference type="PROSITE" id="PS51406">
    <property type="entry name" value="FIBRINOGEN_C_2"/>
    <property type="match status" value="2"/>
</dbReference>
<evidence type="ECO:0000259" key="1">
    <source>
        <dbReference type="PROSITE" id="PS51406"/>
    </source>
</evidence>
<name>A0A9Q1BUS1_HOLLE</name>
<dbReference type="InterPro" id="IPR036056">
    <property type="entry name" value="Fibrinogen-like_C"/>
</dbReference>
<protein>
    <submittedName>
        <fullName evidence="2">Techylectin-5B</fullName>
    </submittedName>
</protein>
<feature type="domain" description="Fibrinogen C-terminal" evidence="1">
    <location>
        <begin position="135"/>
        <end position="347"/>
    </location>
</feature>
<dbReference type="PANTHER" id="PTHR19143">
    <property type="entry name" value="FIBRINOGEN/TENASCIN/ANGIOPOEITIN"/>
    <property type="match status" value="1"/>
</dbReference>
<dbReference type="SMART" id="SM00186">
    <property type="entry name" value="FBG"/>
    <property type="match status" value="1"/>
</dbReference>
<dbReference type="SUPFAM" id="SSF56496">
    <property type="entry name" value="Fibrinogen C-terminal domain-like"/>
    <property type="match status" value="2"/>
</dbReference>
<dbReference type="Pfam" id="PF00147">
    <property type="entry name" value="Fibrinogen_C"/>
    <property type="match status" value="2"/>
</dbReference>
<dbReference type="NCBIfam" id="NF040941">
    <property type="entry name" value="GGGWT_bact"/>
    <property type="match status" value="1"/>
</dbReference>
<reference evidence="2" key="1">
    <citation type="submission" date="2021-10" db="EMBL/GenBank/DDBJ databases">
        <title>Tropical sea cucumber genome reveals ecological adaptation and Cuvierian tubules defense mechanism.</title>
        <authorList>
            <person name="Chen T."/>
        </authorList>
    </citation>
    <scope>NUCLEOTIDE SEQUENCE</scope>
    <source>
        <strain evidence="2">Nanhai2018</strain>
        <tissue evidence="2">Muscle</tissue>
    </source>
</reference>
<evidence type="ECO:0000313" key="2">
    <source>
        <dbReference type="EMBL" id="KAJ8033142.1"/>
    </source>
</evidence>
<accession>A0A9Q1BUS1</accession>
<dbReference type="CDD" id="cd00087">
    <property type="entry name" value="FReD"/>
    <property type="match status" value="1"/>
</dbReference>
<sequence length="352" mass="40869">MAVETIMSRIEHVDGGLKCMARGNPRMFYLIDLRSSVTAFTYENIIQRRVDGFINFNRDWTDYNDGFGFLNADFWIGNEKLAYLTNQKQYELMINFETETGDSYHVTYSMFRIGDAFSDFRLISVGEFTGMLGNLATSRPPIDCYDIQLEGSTTSGDYTVNPNGWFDGPFTINCNMDIDGGGWTVFQRKSGDNQPFNLNWDSYKEGFGTLTGEFWMGNDKLAFITNQKEYEIRIDLTNDDGYQRYVHHDFFRIADESDNYRMVGLGNYSGTADFNALRNHHYMEFSTIDRDNDPDPANHCGSYYNAGWWYYSCSHCDLNRPSPYWYFFIYPGSNTITYSEMKIRPLDRTIIS</sequence>
<dbReference type="InterPro" id="IPR002181">
    <property type="entry name" value="Fibrinogen_a/b/g_C_dom"/>
</dbReference>
<proteinExistence type="predicted"/>